<evidence type="ECO:0000256" key="3">
    <source>
        <dbReference type="PROSITE-ProRule" id="PRU00284"/>
    </source>
</evidence>
<dbReference type="GO" id="GO:0004888">
    <property type="term" value="F:transmembrane signaling receptor activity"/>
    <property type="evidence" value="ECO:0007669"/>
    <property type="project" value="InterPro"/>
</dbReference>
<dbReference type="PANTHER" id="PTHR43531">
    <property type="entry name" value="PROTEIN ICFG"/>
    <property type="match status" value="1"/>
</dbReference>
<dbReference type="InterPro" id="IPR039379">
    <property type="entry name" value="Protoglobin_sensor_dom"/>
</dbReference>
<keyword evidence="1" id="KW-0145">Chemotaxis</keyword>
<comment type="caution">
    <text evidence="5">The sequence shown here is derived from an EMBL/GenBank/DDBJ whole genome shotgun (WGS) entry which is preliminary data.</text>
</comment>
<dbReference type="InterPro" id="IPR004090">
    <property type="entry name" value="Chemotax_Me-accpt_rcpt"/>
</dbReference>
<dbReference type="GO" id="GO:0019825">
    <property type="term" value="F:oxygen binding"/>
    <property type="evidence" value="ECO:0007669"/>
    <property type="project" value="InterPro"/>
</dbReference>
<evidence type="ECO:0000256" key="1">
    <source>
        <dbReference type="ARBA" id="ARBA00022500"/>
    </source>
</evidence>
<dbReference type="InterPro" id="IPR051310">
    <property type="entry name" value="MCP_chemotaxis"/>
</dbReference>
<evidence type="ECO:0000256" key="2">
    <source>
        <dbReference type="ARBA" id="ARBA00029447"/>
    </source>
</evidence>
<dbReference type="GO" id="GO:0007165">
    <property type="term" value="P:signal transduction"/>
    <property type="evidence" value="ECO:0007669"/>
    <property type="project" value="UniProtKB-KW"/>
</dbReference>
<dbReference type="SUPFAM" id="SSF58104">
    <property type="entry name" value="Methyl-accepting chemotaxis protein (MCP) signaling domain"/>
    <property type="match status" value="1"/>
</dbReference>
<evidence type="ECO:0000313" key="6">
    <source>
        <dbReference type="Proteomes" id="UP001344888"/>
    </source>
</evidence>
<dbReference type="SMART" id="SM00283">
    <property type="entry name" value="MA"/>
    <property type="match status" value="1"/>
</dbReference>
<dbReference type="RefSeq" id="WP_326122612.1">
    <property type="nucleotide sequence ID" value="NZ_JARSFG010000009.1"/>
</dbReference>
<dbReference type="Gene3D" id="1.10.287.950">
    <property type="entry name" value="Methyl-accepting chemotaxis protein"/>
    <property type="match status" value="1"/>
</dbReference>
<reference evidence="5 6" key="1">
    <citation type="submission" date="2023-03" db="EMBL/GenBank/DDBJ databases">
        <title>Bacillus Genome Sequencing.</title>
        <authorList>
            <person name="Dunlap C."/>
        </authorList>
    </citation>
    <scope>NUCLEOTIDE SEQUENCE [LARGE SCALE GENOMIC DNA]</scope>
    <source>
        <strain evidence="5 6">B-59205</strain>
    </source>
</reference>
<accession>A0AAW9NNZ3</accession>
<dbReference type="InterPro" id="IPR009050">
    <property type="entry name" value="Globin-like_sf"/>
</dbReference>
<name>A0AAW9NNZ3_9BACL</name>
<dbReference type="Proteomes" id="UP001344888">
    <property type="component" value="Unassembled WGS sequence"/>
</dbReference>
<evidence type="ECO:0000313" key="5">
    <source>
        <dbReference type="EMBL" id="MEC1178077.1"/>
    </source>
</evidence>
<dbReference type="GO" id="GO:0020037">
    <property type="term" value="F:heme binding"/>
    <property type="evidence" value="ECO:0007669"/>
    <property type="project" value="InterPro"/>
</dbReference>
<dbReference type="PANTHER" id="PTHR43531:SF11">
    <property type="entry name" value="METHYL-ACCEPTING CHEMOTAXIS PROTEIN 3"/>
    <property type="match status" value="1"/>
</dbReference>
<dbReference type="SUPFAM" id="SSF46458">
    <property type="entry name" value="Globin-like"/>
    <property type="match status" value="1"/>
</dbReference>
<gene>
    <name evidence="5" type="ORF">P9B03_06240</name>
</gene>
<keyword evidence="6" id="KW-1185">Reference proteome</keyword>
<dbReference type="Pfam" id="PF00015">
    <property type="entry name" value="MCPsignal"/>
    <property type="match status" value="1"/>
</dbReference>
<dbReference type="Gene3D" id="1.10.490.10">
    <property type="entry name" value="Globins"/>
    <property type="match status" value="1"/>
</dbReference>
<comment type="similarity">
    <text evidence="2">Belongs to the methyl-accepting chemotaxis (MCP) protein family.</text>
</comment>
<dbReference type="PROSITE" id="PS50111">
    <property type="entry name" value="CHEMOTAXIS_TRANSDUC_2"/>
    <property type="match status" value="1"/>
</dbReference>
<dbReference type="Pfam" id="PF11563">
    <property type="entry name" value="Protoglobin"/>
    <property type="match status" value="1"/>
</dbReference>
<dbReference type="GO" id="GO:0006935">
    <property type="term" value="P:chemotaxis"/>
    <property type="evidence" value="ECO:0007669"/>
    <property type="project" value="UniProtKB-KW"/>
</dbReference>
<feature type="domain" description="Methyl-accepting transducer" evidence="4">
    <location>
        <begin position="200"/>
        <end position="435"/>
    </location>
</feature>
<protein>
    <submittedName>
        <fullName evidence="5">Globin-coupled sensor protein</fullName>
    </submittedName>
</protein>
<dbReference type="CDD" id="cd01068">
    <property type="entry name" value="globin_sensor"/>
    <property type="match status" value="1"/>
</dbReference>
<sequence length="439" mass="48649">MANWFTKKTTKQSTFFETSKYIPQVQLDVNNYPDLTKQLQLLKLTIEDLAILKQLQPFAKDLVPTMVEQFYNAISLQPNLVAIIQSNSHIDRLKGTLTKHLNDIFNSKINAAYIEERKVIAHVHVRIGLKSKWYIASFQSLMSTFIDFINDLDLSKEECIRAVNAFSKIINFEQQLVIEAYENEEERIRLELEASKLALIDTLQDTSRELSSTSEETSASLQSISHQAEGISSATEQGLAFVAETEEKSNLGTSHLETQTRLMNTILTGVETLETSMAALRTSSQKISEIVGLVTGIADQTNLLALNASIEAARAGEHGKGFAVVADEVRKLAEETKTAVQNVAHLIKETEDNILSMANSVQDVDSQVQQTVETQQNLASSFTSITEAVSGIKQQYMNTTDDIRTISNLIAELTEASTIVAASSDELLQIVTKINGLED</sequence>
<proteinExistence type="inferred from homology"/>
<dbReference type="InterPro" id="IPR044398">
    <property type="entry name" value="Globin-sensor_dom"/>
</dbReference>
<organism evidence="5 6">
    <name type="scientific">Metasolibacillus meyeri</name>
    <dbReference type="NCBI Taxonomy" id="1071052"/>
    <lineage>
        <taxon>Bacteria</taxon>
        <taxon>Bacillati</taxon>
        <taxon>Bacillota</taxon>
        <taxon>Bacilli</taxon>
        <taxon>Bacillales</taxon>
        <taxon>Caryophanaceae</taxon>
        <taxon>Metasolibacillus</taxon>
    </lineage>
</organism>
<dbReference type="EMBL" id="JARSFG010000009">
    <property type="protein sequence ID" value="MEC1178077.1"/>
    <property type="molecule type" value="Genomic_DNA"/>
</dbReference>
<dbReference type="InterPro" id="IPR004089">
    <property type="entry name" value="MCPsignal_dom"/>
</dbReference>
<dbReference type="InterPro" id="IPR012292">
    <property type="entry name" value="Globin/Proto"/>
</dbReference>
<evidence type="ECO:0000259" key="4">
    <source>
        <dbReference type="PROSITE" id="PS50111"/>
    </source>
</evidence>
<dbReference type="PRINTS" id="PR00260">
    <property type="entry name" value="CHEMTRNSDUCR"/>
</dbReference>
<keyword evidence="3" id="KW-0807">Transducer</keyword>
<dbReference type="GO" id="GO:0005886">
    <property type="term" value="C:plasma membrane"/>
    <property type="evidence" value="ECO:0007669"/>
    <property type="project" value="TreeGrafter"/>
</dbReference>
<dbReference type="AlphaFoldDB" id="A0AAW9NNZ3"/>